<organism evidence="3 4">
    <name type="scientific">Bradyrhizobium erythrophlei</name>
    <dbReference type="NCBI Taxonomy" id="1437360"/>
    <lineage>
        <taxon>Bacteria</taxon>
        <taxon>Pseudomonadati</taxon>
        <taxon>Pseudomonadota</taxon>
        <taxon>Alphaproteobacteria</taxon>
        <taxon>Hyphomicrobiales</taxon>
        <taxon>Nitrobacteraceae</taxon>
        <taxon>Bradyrhizobium</taxon>
    </lineage>
</organism>
<dbReference type="AlphaFoldDB" id="A0A1M7UQV2"/>
<keyword evidence="2" id="KW-0732">Signal</keyword>
<dbReference type="SUPFAM" id="SSF53850">
    <property type="entry name" value="Periplasmic binding protein-like II"/>
    <property type="match status" value="1"/>
</dbReference>
<feature type="chain" id="PRO_5013020438" evidence="2">
    <location>
        <begin position="25"/>
        <end position="328"/>
    </location>
</feature>
<evidence type="ECO:0000313" key="3">
    <source>
        <dbReference type="EMBL" id="SHN85401.1"/>
    </source>
</evidence>
<dbReference type="OrthoDB" id="8443386at2"/>
<dbReference type="InterPro" id="IPR042100">
    <property type="entry name" value="Bug_dom1"/>
</dbReference>
<dbReference type="CDD" id="cd07012">
    <property type="entry name" value="PBP2_Bug_TTT"/>
    <property type="match status" value="1"/>
</dbReference>
<dbReference type="Gene3D" id="3.40.190.10">
    <property type="entry name" value="Periplasmic binding protein-like II"/>
    <property type="match status" value="1"/>
</dbReference>
<keyword evidence="4" id="KW-1185">Reference proteome</keyword>
<dbReference type="PANTHER" id="PTHR42928:SF5">
    <property type="entry name" value="BLR1237 PROTEIN"/>
    <property type="match status" value="1"/>
</dbReference>
<sequence length="328" mass="34887">MGGQFKSAFIVTLTSAVTYFAVTAAPAAEFPARPLRLVVPYSAGGPTDVVGRVVADYMARDLKQATFVENKPGAQGAIGAEAVARSDADGYTLLVVSGSMFTLNPMLYKKLAYDPDRDFRTLAIVTEDPLVMEVHPSVPAKTVGEFVAYAKQNPGKLSFSSAGTGGVIHLAGEMFKQMAGIEMTHVPYKGAGPAMVDLLGGNVQLMFDSFGTALPPVTAGSTRALGVSSAERRPEMPDVPTIAESGFPDYLVSVWFSVAVRAKVPENVAGVLKASLDRAMADEAFRASLRKIGYTVKRPQSAGEITKFIEDDRARWSAVVKARNISLD</sequence>
<dbReference type="PANTHER" id="PTHR42928">
    <property type="entry name" value="TRICARBOXYLATE-BINDING PROTEIN"/>
    <property type="match status" value="1"/>
</dbReference>
<name>A0A1M7UQV2_9BRAD</name>
<evidence type="ECO:0000256" key="2">
    <source>
        <dbReference type="SAM" id="SignalP"/>
    </source>
</evidence>
<reference evidence="4" key="1">
    <citation type="submission" date="2016-11" db="EMBL/GenBank/DDBJ databases">
        <authorList>
            <person name="Varghese N."/>
            <person name="Submissions S."/>
        </authorList>
    </citation>
    <scope>NUCLEOTIDE SEQUENCE [LARGE SCALE GENOMIC DNA]</scope>
    <source>
        <strain evidence="4">GAS401</strain>
    </source>
</reference>
<dbReference type="InterPro" id="IPR005064">
    <property type="entry name" value="BUG"/>
</dbReference>
<dbReference type="RefSeq" id="WP_072823887.1">
    <property type="nucleotide sequence ID" value="NZ_LT670849.1"/>
</dbReference>
<gene>
    <name evidence="3" type="ORF">SAMN05444170_6281</name>
</gene>
<dbReference type="Gene3D" id="3.40.190.150">
    <property type="entry name" value="Bordetella uptake gene, domain 1"/>
    <property type="match status" value="1"/>
</dbReference>
<evidence type="ECO:0000313" key="4">
    <source>
        <dbReference type="Proteomes" id="UP000184096"/>
    </source>
</evidence>
<dbReference type="EMBL" id="LT670849">
    <property type="protein sequence ID" value="SHN85401.1"/>
    <property type="molecule type" value="Genomic_DNA"/>
</dbReference>
<comment type="similarity">
    <text evidence="1">Belongs to the UPF0065 (bug) family.</text>
</comment>
<proteinExistence type="inferred from homology"/>
<feature type="signal peptide" evidence="2">
    <location>
        <begin position="1"/>
        <end position="24"/>
    </location>
</feature>
<protein>
    <submittedName>
        <fullName evidence="3">Tripartite-type tricarboxylate transporter, receptor component TctC</fullName>
    </submittedName>
</protein>
<dbReference type="PIRSF" id="PIRSF017082">
    <property type="entry name" value="YflP"/>
    <property type="match status" value="1"/>
</dbReference>
<dbReference type="Pfam" id="PF03401">
    <property type="entry name" value="TctC"/>
    <property type="match status" value="1"/>
</dbReference>
<accession>A0A1M7UQV2</accession>
<keyword evidence="3" id="KW-0675">Receptor</keyword>
<dbReference type="Proteomes" id="UP000184096">
    <property type="component" value="Chromosome I"/>
</dbReference>
<evidence type="ECO:0000256" key="1">
    <source>
        <dbReference type="ARBA" id="ARBA00006987"/>
    </source>
</evidence>